<name>A0A2H3BT75_9AGAR</name>
<dbReference type="Gene3D" id="3.90.1150.10">
    <property type="entry name" value="Aspartate Aminotransferase, domain 1"/>
    <property type="match status" value="1"/>
</dbReference>
<evidence type="ECO:0000256" key="6">
    <source>
        <dbReference type="PIRSR" id="PIRSR602129-50"/>
    </source>
</evidence>
<comment type="similarity">
    <text evidence="2 7">Belongs to the group II decarboxylase family.</text>
</comment>
<keyword evidence="3" id="KW-0210">Decarboxylase</keyword>
<protein>
    <recommendedName>
        <fullName evidence="10">PLP-dependent transferase</fullName>
    </recommendedName>
</protein>
<evidence type="ECO:0000256" key="4">
    <source>
        <dbReference type="ARBA" id="ARBA00022898"/>
    </source>
</evidence>
<dbReference type="AlphaFoldDB" id="A0A2H3BT75"/>
<dbReference type="InterPro" id="IPR015421">
    <property type="entry name" value="PyrdxlP-dep_Trfase_major"/>
</dbReference>
<dbReference type="PANTHER" id="PTHR11999">
    <property type="entry name" value="GROUP II PYRIDOXAL-5-PHOSPHATE DECARBOXYLASE"/>
    <property type="match status" value="1"/>
</dbReference>
<dbReference type="Gene3D" id="3.40.640.10">
    <property type="entry name" value="Type I PLP-dependent aspartate aminotransferase-like (Major domain)"/>
    <property type="match status" value="1"/>
</dbReference>
<dbReference type="GO" id="GO:0016831">
    <property type="term" value="F:carboxy-lyase activity"/>
    <property type="evidence" value="ECO:0007669"/>
    <property type="project" value="UniProtKB-KW"/>
</dbReference>
<dbReference type="Pfam" id="PF00282">
    <property type="entry name" value="Pyridoxal_deC"/>
    <property type="match status" value="1"/>
</dbReference>
<dbReference type="GO" id="GO:0005737">
    <property type="term" value="C:cytoplasm"/>
    <property type="evidence" value="ECO:0007669"/>
    <property type="project" value="TreeGrafter"/>
</dbReference>
<sequence length="547" mass="60141">MLAVVQGAAGSRVHQRGSEPTPVQATAYGFGPCPAIDSSFLSFALRRNLVVQPASAFLFRKAGYQAIDRICDHYYSLQNKAVVPSVQPGYLKPLIPSAPPESGEDFQIIADDYQRLIVPGLAYWQHPSFFAYFPIASTFEGILGDLYASSVANPVFTWASGPACSELEAIVMDWAAKLLGLAPGFMHESGIGGGAIQSTASESAMIAIVAARASYQRNYPDTKLEDLVIYVTSQTHSLGIKAGMVLGLAVRVLDVHSDNNYSLRGDTLSSALEQDASAGKKPFILIATVGTTSSGAIDNVREIKEVVKDHPYLRIHVDAAWAGVAFSCPEYREMGYLAEINDVADSFCTNFHKWGLVNLEASALWVKNRKYLTEALDVTPPYMRTKQGDNDRTLDLRNWHLALSRRFRSLKLWFVLRSFGVKGFQQHIRKSIGLNNLFVSLARQSDIIEILVPPSLGLTVFRVKPPSQHRDNLESLNALNTAFFSRLSVRDDIYLTQTLLDGVVCIRLAVGAVQTEESHIRSAFGIVVKEATLAIDEWKQRPVQSAL</sequence>
<dbReference type="InterPro" id="IPR021115">
    <property type="entry name" value="Pyridoxal-P_BS"/>
</dbReference>
<dbReference type="GO" id="GO:0030170">
    <property type="term" value="F:pyridoxal phosphate binding"/>
    <property type="evidence" value="ECO:0007669"/>
    <property type="project" value="InterPro"/>
</dbReference>
<evidence type="ECO:0000256" key="1">
    <source>
        <dbReference type="ARBA" id="ARBA00001933"/>
    </source>
</evidence>
<evidence type="ECO:0008006" key="10">
    <source>
        <dbReference type="Google" id="ProtNLM"/>
    </source>
</evidence>
<dbReference type="InterPro" id="IPR002129">
    <property type="entry name" value="PyrdxlP-dep_de-COase"/>
</dbReference>
<evidence type="ECO:0000256" key="2">
    <source>
        <dbReference type="ARBA" id="ARBA00009533"/>
    </source>
</evidence>
<evidence type="ECO:0000313" key="9">
    <source>
        <dbReference type="Proteomes" id="UP000218334"/>
    </source>
</evidence>
<dbReference type="STRING" id="1076256.A0A2H3BT75"/>
<dbReference type="PROSITE" id="PS00392">
    <property type="entry name" value="DDC_GAD_HDC_YDC"/>
    <property type="match status" value="1"/>
</dbReference>
<evidence type="ECO:0000256" key="7">
    <source>
        <dbReference type="RuleBase" id="RU000382"/>
    </source>
</evidence>
<dbReference type="EMBL" id="KZ293441">
    <property type="protein sequence ID" value="PBK66266.1"/>
    <property type="molecule type" value="Genomic_DNA"/>
</dbReference>
<dbReference type="InterPro" id="IPR015422">
    <property type="entry name" value="PyrdxlP-dep_Trfase_small"/>
</dbReference>
<gene>
    <name evidence="8" type="ORF">ARMSODRAFT_996312</name>
</gene>
<dbReference type="InterPro" id="IPR010977">
    <property type="entry name" value="Aromatic_deC"/>
</dbReference>
<reference evidence="9" key="1">
    <citation type="journal article" date="2017" name="Nat. Ecol. Evol.">
        <title>Genome expansion and lineage-specific genetic innovations in the forest pathogenic fungi Armillaria.</title>
        <authorList>
            <person name="Sipos G."/>
            <person name="Prasanna A.N."/>
            <person name="Walter M.C."/>
            <person name="O'Connor E."/>
            <person name="Balint B."/>
            <person name="Krizsan K."/>
            <person name="Kiss B."/>
            <person name="Hess J."/>
            <person name="Varga T."/>
            <person name="Slot J."/>
            <person name="Riley R."/>
            <person name="Boka B."/>
            <person name="Rigling D."/>
            <person name="Barry K."/>
            <person name="Lee J."/>
            <person name="Mihaltcheva S."/>
            <person name="LaButti K."/>
            <person name="Lipzen A."/>
            <person name="Waldron R."/>
            <person name="Moloney N.M."/>
            <person name="Sperisen C."/>
            <person name="Kredics L."/>
            <person name="Vagvoelgyi C."/>
            <person name="Patrignani A."/>
            <person name="Fitzpatrick D."/>
            <person name="Nagy I."/>
            <person name="Doyle S."/>
            <person name="Anderson J.B."/>
            <person name="Grigoriev I.V."/>
            <person name="Gueldener U."/>
            <person name="Muensterkoetter M."/>
            <person name="Nagy L.G."/>
        </authorList>
    </citation>
    <scope>NUCLEOTIDE SEQUENCE [LARGE SCALE GENOMIC DNA]</scope>
    <source>
        <strain evidence="9">28-4</strain>
    </source>
</reference>
<evidence type="ECO:0000256" key="3">
    <source>
        <dbReference type="ARBA" id="ARBA00022793"/>
    </source>
</evidence>
<dbReference type="GO" id="GO:0019752">
    <property type="term" value="P:carboxylic acid metabolic process"/>
    <property type="evidence" value="ECO:0007669"/>
    <property type="project" value="InterPro"/>
</dbReference>
<evidence type="ECO:0000256" key="5">
    <source>
        <dbReference type="ARBA" id="ARBA00023239"/>
    </source>
</evidence>
<dbReference type="InterPro" id="IPR015424">
    <property type="entry name" value="PyrdxlP-dep_Trfase"/>
</dbReference>
<dbReference type="PRINTS" id="PR00800">
    <property type="entry name" value="YHDCRBOXLASE"/>
</dbReference>
<keyword evidence="5 7" id="KW-0456">Lyase</keyword>
<dbReference type="SUPFAM" id="SSF53383">
    <property type="entry name" value="PLP-dependent transferases"/>
    <property type="match status" value="1"/>
</dbReference>
<evidence type="ECO:0000313" key="8">
    <source>
        <dbReference type="EMBL" id="PBK66266.1"/>
    </source>
</evidence>
<proteinExistence type="inferred from homology"/>
<dbReference type="Proteomes" id="UP000218334">
    <property type="component" value="Unassembled WGS sequence"/>
</dbReference>
<comment type="cofactor">
    <cofactor evidence="1 6 7">
        <name>pyridoxal 5'-phosphate</name>
        <dbReference type="ChEBI" id="CHEBI:597326"/>
    </cofactor>
</comment>
<keyword evidence="4 6" id="KW-0663">Pyridoxal phosphate</keyword>
<keyword evidence="9" id="KW-1185">Reference proteome</keyword>
<dbReference type="PANTHER" id="PTHR11999:SF70">
    <property type="entry name" value="MIP05841P"/>
    <property type="match status" value="1"/>
</dbReference>
<dbReference type="GO" id="GO:0006520">
    <property type="term" value="P:amino acid metabolic process"/>
    <property type="evidence" value="ECO:0007669"/>
    <property type="project" value="InterPro"/>
</dbReference>
<feature type="modified residue" description="N6-(pyridoxal phosphate)lysine" evidence="6">
    <location>
        <position position="353"/>
    </location>
</feature>
<accession>A0A2H3BT75</accession>
<dbReference type="Gene3D" id="1.20.1340.10">
    <property type="entry name" value="dopa decarboxylase, N-terminal domain"/>
    <property type="match status" value="1"/>
</dbReference>
<organism evidence="8 9">
    <name type="scientific">Armillaria solidipes</name>
    <dbReference type="NCBI Taxonomy" id="1076256"/>
    <lineage>
        <taxon>Eukaryota</taxon>
        <taxon>Fungi</taxon>
        <taxon>Dikarya</taxon>
        <taxon>Basidiomycota</taxon>
        <taxon>Agaricomycotina</taxon>
        <taxon>Agaricomycetes</taxon>
        <taxon>Agaricomycetidae</taxon>
        <taxon>Agaricales</taxon>
        <taxon>Marasmiineae</taxon>
        <taxon>Physalacriaceae</taxon>
        <taxon>Armillaria</taxon>
    </lineage>
</organism>